<sequence length="237" mass="26662">MNQLRIHYLQHVPFEGPGYIETWANSHHHTLSSTHLFEDFHLPSLDAFDWLVIMGGPMGVYEAAKFSWLKKEKEWILSAIEAGKTVIGICLGAQLIAAALGAKVYPNKQKEIGWFPVSLTAAAQTHALFKDFPHSFTVFHWHGDTFDLPNQALHLMQTSACANQAFIYQNKVIGLQFHLEAMPRNLRHMIDHGREELVPGNFVQTGDDILHKADQCNLTNQLLANLLDKLAAAFPLT</sequence>
<organism evidence="2 3">
    <name type="scientific">Hydrobacter penzbergensis</name>
    <dbReference type="NCBI Taxonomy" id="1235997"/>
    <lineage>
        <taxon>Bacteria</taxon>
        <taxon>Pseudomonadati</taxon>
        <taxon>Bacteroidota</taxon>
        <taxon>Chitinophagia</taxon>
        <taxon>Chitinophagales</taxon>
        <taxon>Chitinophagaceae</taxon>
        <taxon>Hydrobacter</taxon>
    </lineage>
</organism>
<reference evidence="2 3" key="1">
    <citation type="submission" date="2016-10" db="EMBL/GenBank/DDBJ databases">
        <authorList>
            <person name="Varghese N."/>
            <person name="Submissions S."/>
        </authorList>
    </citation>
    <scope>NUCLEOTIDE SEQUENCE [LARGE SCALE GENOMIC DNA]</scope>
    <source>
        <strain evidence="2 3">DSM 25353</strain>
    </source>
</reference>
<dbReference type="SUPFAM" id="SSF52317">
    <property type="entry name" value="Class I glutamine amidotransferase-like"/>
    <property type="match status" value="1"/>
</dbReference>
<evidence type="ECO:0000313" key="3">
    <source>
        <dbReference type="Proteomes" id="UP000198711"/>
    </source>
</evidence>
<evidence type="ECO:0000313" key="2">
    <source>
        <dbReference type="EMBL" id="SDX06234.1"/>
    </source>
</evidence>
<name>A0A8X8IFI1_9BACT</name>
<dbReference type="Gene3D" id="3.40.50.880">
    <property type="match status" value="1"/>
</dbReference>
<keyword evidence="3" id="KW-1185">Reference proteome</keyword>
<gene>
    <name evidence="2" type="ORF">SAMN05444410_108180</name>
</gene>
<dbReference type="FunFam" id="3.40.50.880:FF:000033">
    <property type="entry name" value="Glutamine amidotransferase class-I"/>
    <property type="match status" value="1"/>
</dbReference>
<feature type="domain" description="Glutamine amidotransferase" evidence="1">
    <location>
        <begin position="45"/>
        <end position="186"/>
    </location>
</feature>
<dbReference type="InterPro" id="IPR029062">
    <property type="entry name" value="Class_I_gatase-like"/>
</dbReference>
<dbReference type="PROSITE" id="PS51273">
    <property type="entry name" value="GATASE_TYPE_1"/>
    <property type="match status" value="1"/>
</dbReference>
<accession>A0A8X8IFI1</accession>
<dbReference type="Pfam" id="PF00117">
    <property type="entry name" value="GATase"/>
    <property type="match status" value="1"/>
</dbReference>
<dbReference type="PANTHER" id="PTHR42695">
    <property type="entry name" value="GLUTAMINE AMIDOTRANSFERASE YLR126C-RELATED"/>
    <property type="match status" value="1"/>
</dbReference>
<dbReference type="GO" id="GO:0005829">
    <property type="term" value="C:cytosol"/>
    <property type="evidence" value="ECO:0007669"/>
    <property type="project" value="TreeGrafter"/>
</dbReference>
<dbReference type="CDD" id="cd01741">
    <property type="entry name" value="GATase1_1"/>
    <property type="match status" value="1"/>
</dbReference>
<protein>
    <submittedName>
        <fullName evidence="2">GMP synthase-Glutamine amidotransferase</fullName>
    </submittedName>
</protein>
<comment type="caution">
    <text evidence="2">The sequence shown here is derived from an EMBL/GenBank/DDBJ whole genome shotgun (WGS) entry which is preliminary data.</text>
</comment>
<dbReference type="AlphaFoldDB" id="A0A8X8IFI1"/>
<dbReference type="EMBL" id="FNNO01000008">
    <property type="protein sequence ID" value="SDX06234.1"/>
    <property type="molecule type" value="Genomic_DNA"/>
</dbReference>
<dbReference type="PANTHER" id="PTHR42695:SF5">
    <property type="entry name" value="GLUTAMINE AMIDOTRANSFERASE YLR126C-RELATED"/>
    <property type="match status" value="1"/>
</dbReference>
<dbReference type="Proteomes" id="UP000198711">
    <property type="component" value="Unassembled WGS sequence"/>
</dbReference>
<dbReference type="RefSeq" id="WP_257574898.1">
    <property type="nucleotide sequence ID" value="NZ_FNNO01000008.1"/>
</dbReference>
<proteinExistence type="predicted"/>
<dbReference type="InterPro" id="IPR017926">
    <property type="entry name" value="GATASE"/>
</dbReference>
<dbReference type="InterPro" id="IPR044992">
    <property type="entry name" value="ChyE-like"/>
</dbReference>
<evidence type="ECO:0000259" key="1">
    <source>
        <dbReference type="Pfam" id="PF00117"/>
    </source>
</evidence>